<dbReference type="Proteomes" id="UP000030671">
    <property type="component" value="Unassembled WGS sequence"/>
</dbReference>
<feature type="domain" description="Helitron helicase-like" evidence="2">
    <location>
        <begin position="451"/>
        <end position="625"/>
    </location>
</feature>
<dbReference type="InterPro" id="IPR025476">
    <property type="entry name" value="Helitron_helicase-like"/>
</dbReference>
<dbReference type="Pfam" id="PF14214">
    <property type="entry name" value="Helitron_like_N"/>
    <property type="match status" value="1"/>
</dbReference>
<dbReference type="EMBL" id="KI925456">
    <property type="protein sequence ID" value="ETW84686.1"/>
    <property type="molecule type" value="Genomic_DNA"/>
</dbReference>
<protein>
    <recommendedName>
        <fullName evidence="2">Helitron helicase-like domain-containing protein</fullName>
    </recommendedName>
</protein>
<reference evidence="3 4" key="1">
    <citation type="journal article" date="2012" name="New Phytol.">
        <title>Insight into trade-off between wood decay and parasitism from the genome of a fungal forest pathogen.</title>
        <authorList>
            <person name="Olson A."/>
            <person name="Aerts A."/>
            <person name="Asiegbu F."/>
            <person name="Belbahri L."/>
            <person name="Bouzid O."/>
            <person name="Broberg A."/>
            <person name="Canback B."/>
            <person name="Coutinho P.M."/>
            <person name="Cullen D."/>
            <person name="Dalman K."/>
            <person name="Deflorio G."/>
            <person name="van Diepen L.T."/>
            <person name="Dunand C."/>
            <person name="Duplessis S."/>
            <person name="Durling M."/>
            <person name="Gonthier P."/>
            <person name="Grimwood J."/>
            <person name="Fossdal C.G."/>
            <person name="Hansson D."/>
            <person name="Henrissat B."/>
            <person name="Hietala A."/>
            <person name="Himmelstrand K."/>
            <person name="Hoffmeister D."/>
            <person name="Hogberg N."/>
            <person name="James T.Y."/>
            <person name="Karlsson M."/>
            <person name="Kohler A."/>
            <person name="Kues U."/>
            <person name="Lee Y.H."/>
            <person name="Lin Y.C."/>
            <person name="Lind M."/>
            <person name="Lindquist E."/>
            <person name="Lombard V."/>
            <person name="Lucas S."/>
            <person name="Lunden K."/>
            <person name="Morin E."/>
            <person name="Murat C."/>
            <person name="Park J."/>
            <person name="Raffaello T."/>
            <person name="Rouze P."/>
            <person name="Salamov A."/>
            <person name="Schmutz J."/>
            <person name="Solheim H."/>
            <person name="Stahlberg J."/>
            <person name="Velez H."/>
            <person name="de Vries R.P."/>
            <person name="Wiebenga A."/>
            <person name="Woodward S."/>
            <person name="Yakovlev I."/>
            <person name="Garbelotto M."/>
            <person name="Martin F."/>
            <person name="Grigoriev I.V."/>
            <person name="Stenlid J."/>
        </authorList>
    </citation>
    <scope>NUCLEOTIDE SEQUENCE [LARGE SCALE GENOMIC DNA]</scope>
    <source>
        <strain evidence="3 4">TC 32-1</strain>
    </source>
</reference>
<sequence length="625" mass="72373">MNNFEQSHAECRRRRRENTRPESDVLPHNPASSSYRPQPPLPPQSDVQALQYQQEQQAFDQHRAFLHEQRLEEVRQQLLQPQQRHQQHELQRQEEGIHEQAFVQQQHLDDLQQQQHLQNQIQVHLEEQEHYANLAIQQNHHALAQNQVMQQLPLGHRPYQEPDARYSVGHMDVECSHCKALHFSSEKLSSSTRNHIRFGMCYLQGQIRLPVLLDPPQTLRNLLCGDTENAKSFRLNIRQYNSAFAFTSIAAKLSDHVTTTSGPYAFKIHGELYHQMGTLLPPNHLRPSYAQLYVIDPQAALNERNNANPNLKSEIMNNLQDMFHEHNPYVPLYRHAYQIMADKNPGERDKLAARIAVLPNTDHRRYNEPTADEVAAIIPGSGDEEVDLHRDIVVRYNHGGLKHFSHLHPHYSPLHYVTLFPHGEQGFYPNIPAHPGPNGQMLSSKVSQHCYYAYRLMRRLLDPETIFRAGKLFQQYVVDAWASIESSNLFWIRNHQKEIRAEKYQSLFDAIHAEAEVDLGQRGKRIVLPSTHAGSPRYMYQLFQDSMAITRHCHKPDIFITMTANPNWPEITEELLKYDGGSTQQPSDRPDLVARVFALKMKALIKDIKEGLFGKVAGMVYTIEF</sequence>
<dbReference type="GeneID" id="20670108"/>
<accession>W4KHX9</accession>
<dbReference type="RefSeq" id="XP_009544324.1">
    <property type="nucleotide sequence ID" value="XM_009546029.1"/>
</dbReference>
<evidence type="ECO:0000313" key="3">
    <source>
        <dbReference type="EMBL" id="ETW84686.1"/>
    </source>
</evidence>
<dbReference type="InParanoid" id="W4KHX9"/>
<evidence type="ECO:0000259" key="2">
    <source>
        <dbReference type="Pfam" id="PF14214"/>
    </source>
</evidence>
<dbReference type="PANTHER" id="PTHR45786:SF74">
    <property type="entry name" value="ATP-DEPENDENT DNA HELICASE"/>
    <property type="match status" value="1"/>
</dbReference>
<name>W4KHX9_HETIT</name>
<dbReference type="PANTHER" id="PTHR45786">
    <property type="entry name" value="DNA BINDING PROTEIN-LIKE"/>
    <property type="match status" value="1"/>
</dbReference>
<dbReference type="STRING" id="747525.W4KHX9"/>
<proteinExistence type="predicted"/>
<organism evidence="3 4">
    <name type="scientific">Heterobasidion irregulare (strain TC 32-1)</name>
    <dbReference type="NCBI Taxonomy" id="747525"/>
    <lineage>
        <taxon>Eukaryota</taxon>
        <taxon>Fungi</taxon>
        <taxon>Dikarya</taxon>
        <taxon>Basidiomycota</taxon>
        <taxon>Agaricomycotina</taxon>
        <taxon>Agaricomycetes</taxon>
        <taxon>Russulales</taxon>
        <taxon>Bondarzewiaceae</taxon>
        <taxon>Heterobasidion</taxon>
        <taxon>Heterobasidion annosum species complex</taxon>
    </lineage>
</organism>
<feature type="region of interest" description="Disordered" evidence="1">
    <location>
        <begin position="1"/>
        <end position="46"/>
    </location>
</feature>
<dbReference type="KEGG" id="hir:HETIRDRAFT_314300"/>
<dbReference type="AlphaFoldDB" id="W4KHX9"/>
<keyword evidence="4" id="KW-1185">Reference proteome</keyword>
<gene>
    <name evidence="3" type="ORF">HETIRDRAFT_314300</name>
</gene>
<dbReference type="HOGENOM" id="CLU_001324_5_7_1"/>
<evidence type="ECO:0000313" key="4">
    <source>
        <dbReference type="Proteomes" id="UP000030671"/>
    </source>
</evidence>
<dbReference type="eggNOG" id="KOG0987">
    <property type="taxonomic scope" value="Eukaryota"/>
</dbReference>
<feature type="non-terminal residue" evidence="3">
    <location>
        <position position="625"/>
    </location>
</feature>
<evidence type="ECO:0000256" key="1">
    <source>
        <dbReference type="SAM" id="MobiDB-lite"/>
    </source>
</evidence>
<dbReference type="OrthoDB" id="2272314at2759"/>